<keyword evidence="2" id="KW-0472">Membrane</keyword>
<dbReference type="InterPro" id="IPR013783">
    <property type="entry name" value="Ig-like_fold"/>
</dbReference>
<dbReference type="RefSeq" id="XP_028154941.1">
    <property type="nucleotide sequence ID" value="XM_028299140.1"/>
</dbReference>
<evidence type="ECO:0000256" key="1">
    <source>
        <dbReference type="SAM" id="MobiDB-lite"/>
    </source>
</evidence>
<feature type="non-terminal residue" evidence="3">
    <location>
        <position position="111"/>
    </location>
</feature>
<feature type="region of interest" description="Disordered" evidence="1">
    <location>
        <begin position="1"/>
        <end position="24"/>
    </location>
</feature>
<reference evidence="3" key="1">
    <citation type="submission" date="2025-08" db="UniProtKB">
        <authorList>
            <consortium name="RefSeq"/>
        </authorList>
    </citation>
    <scope>IDENTIFICATION</scope>
    <source>
        <tissue evidence="3">Whole insect</tissue>
    </source>
</reference>
<feature type="transmembrane region" description="Helical" evidence="2">
    <location>
        <begin position="91"/>
        <end position="110"/>
    </location>
</feature>
<dbReference type="AlphaFoldDB" id="A0A6P7GYX4"/>
<evidence type="ECO:0000313" key="3">
    <source>
        <dbReference type="RefSeq" id="XP_028154941.1"/>
    </source>
</evidence>
<accession>A0A6P7GYX4</accession>
<protein>
    <submittedName>
        <fullName evidence="3">Uncharacterized protein LOC114348604</fullName>
    </submittedName>
</protein>
<proteinExistence type="predicted"/>
<organism evidence="3">
    <name type="scientific">Diabrotica virgifera virgifera</name>
    <name type="common">western corn rootworm</name>
    <dbReference type="NCBI Taxonomy" id="50390"/>
    <lineage>
        <taxon>Eukaryota</taxon>
        <taxon>Metazoa</taxon>
        <taxon>Ecdysozoa</taxon>
        <taxon>Arthropoda</taxon>
        <taxon>Hexapoda</taxon>
        <taxon>Insecta</taxon>
        <taxon>Pterygota</taxon>
        <taxon>Neoptera</taxon>
        <taxon>Endopterygota</taxon>
        <taxon>Coleoptera</taxon>
        <taxon>Polyphaga</taxon>
        <taxon>Cucujiformia</taxon>
        <taxon>Chrysomeloidea</taxon>
        <taxon>Chrysomelidae</taxon>
        <taxon>Galerucinae</taxon>
        <taxon>Diabroticina</taxon>
        <taxon>Diabroticites</taxon>
        <taxon>Diabrotica</taxon>
    </lineage>
</organism>
<sequence length="111" mass="12087">MSLAISLTVSQVSGDKNSLEDESSSSKWVSQALIKGPSIVYVPNGSPVAFACEISPLSLQSGVHRLFFSTNTKPSVRWLHNGEELSVDVSIITQIILSLCVNVMLSIYYIR</sequence>
<keyword evidence="2" id="KW-1133">Transmembrane helix</keyword>
<feature type="compositionally biased region" description="Polar residues" evidence="1">
    <location>
        <begin position="1"/>
        <end position="16"/>
    </location>
</feature>
<keyword evidence="2" id="KW-0812">Transmembrane</keyword>
<dbReference type="InParanoid" id="A0A6P7GYX4"/>
<gene>
    <name evidence="3" type="primary">LOC114348604</name>
</gene>
<dbReference type="Gene3D" id="2.60.40.10">
    <property type="entry name" value="Immunoglobulins"/>
    <property type="match status" value="1"/>
</dbReference>
<evidence type="ECO:0000256" key="2">
    <source>
        <dbReference type="SAM" id="Phobius"/>
    </source>
</evidence>
<name>A0A6P7GYX4_DIAVI</name>